<organism evidence="3 4">
    <name type="scientific">Lutzomyia longipalpis</name>
    <name type="common">Sand fly</name>
    <dbReference type="NCBI Taxonomy" id="7200"/>
    <lineage>
        <taxon>Eukaryota</taxon>
        <taxon>Metazoa</taxon>
        <taxon>Ecdysozoa</taxon>
        <taxon>Arthropoda</taxon>
        <taxon>Hexapoda</taxon>
        <taxon>Insecta</taxon>
        <taxon>Pterygota</taxon>
        <taxon>Neoptera</taxon>
        <taxon>Endopterygota</taxon>
        <taxon>Diptera</taxon>
        <taxon>Nematocera</taxon>
        <taxon>Psychodoidea</taxon>
        <taxon>Psychodidae</taxon>
        <taxon>Lutzomyia</taxon>
        <taxon>Lutzomyia</taxon>
    </lineage>
</organism>
<dbReference type="InterPro" id="IPR036238">
    <property type="entry name" value="Transglutaminase_C_sf"/>
</dbReference>
<dbReference type="InterPro" id="IPR036985">
    <property type="entry name" value="Transglutaminase-like_sf"/>
</dbReference>
<dbReference type="VEuPathDB" id="VectorBase:LLONM1_002725"/>
<evidence type="ECO:0000313" key="4">
    <source>
        <dbReference type="Proteomes" id="UP000092461"/>
    </source>
</evidence>
<dbReference type="InterPro" id="IPR008958">
    <property type="entry name" value="Transglutaminase_C"/>
</dbReference>
<dbReference type="EMBL" id="AJWK01024695">
    <property type="status" value="NOT_ANNOTATED_CDS"/>
    <property type="molecule type" value="Genomic_DNA"/>
</dbReference>
<dbReference type="PANTHER" id="PTHR11590:SF69">
    <property type="entry name" value="RE08173P"/>
    <property type="match status" value="1"/>
</dbReference>
<dbReference type="InterPro" id="IPR038765">
    <property type="entry name" value="Papain-like_cys_pep_sf"/>
</dbReference>
<dbReference type="PANTHER" id="PTHR11590">
    <property type="entry name" value="PROTEIN-GLUTAMINE GAMMA-GLUTAMYLTRANSFERASE"/>
    <property type="match status" value="1"/>
</dbReference>
<evidence type="ECO:0000256" key="1">
    <source>
        <dbReference type="ARBA" id="ARBA00005968"/>
    </source>
</evidence>
<feature type="domain" description="Transglutaminase C-terminal" evidence="2">
    <location>
        <begin position="276"/>
        <end position="366"/>
    </location>
</feature>
<dbReference type="Pfam" id="PF00927">
    <property type="entry name" value="Transglut_C"/>
    <property type="match status" value="2"/>
</dbReference>
<dbReference type="Proteomes" id="UP000092461">
    <property type="component" value="Unassembled WGS sequence"/>
</dbReference>
<name>A0A1B0CRF0_LUTLO</name>
<reference evidence="3" key="1">
    <citation type="submission" date="2020-05" db="UniProtKB">
        <authorList>
            <consortium name="EnsemblMetazoa"/>
        </authorList>
    </citation>
    <scope>IDENTIFICATION</scope>
    <source>
        <strain evidence="3">Jacobina</strain>
    </source>
</reference>
<keyword evidence="4" id="KW-1185">Reference proteome</keyword>
<comment type="similarity">
    <text evidence="1">Belongs to the transglutaminase superfamily. Transglutaminase family.</text>
</comment>
<dbReference type="InterPro" id="IPR050779">
    <property type="entry name" value="Transglutaminase"/>
</dbReference>
<evidence type="ECO:0000313" key="3">
    <source>
        <dbReference type="EnsemblMetazoa" id="LLOJ007448-PA"/>
    </source>
</evidence>
<dbReference type="SUPFAM" id="SSF54001">
    <property type="entry name" value="Cysteine proteinases"/>
    <property type="match status" value="1"/>
</dbReference>
<dbReference type="SUPFAM" id="SSF49309">
    <property type="entry name" value="Transglutaminase, two C-terminal domains"/>
    <property type="match status" value="2"/>
</dbReference>
<dbReference type="Gene3D" id="3.90.260.10">
    <property type="entry name" value="Transglutaminase-like"/>
    <property type="match status" value="1"/>
</dbReference>
<dbReference type="AlphaFoldDB" id="A0A1B0CRF0"/>
<evidence type="ECO:0000259" key="2">
    <source>
        <dbReference type="Pfam" id="PF00927"/>
    </source>
</evidence>
<proteinExistence type="inferred from homology"/>
<dbReference type="EnsemblMetazoa" id="LLOJ007448-RA">
    <property type="protein sequence ID" value="LLOJ007448-PA"/>
    <property type="gene ID" value="LLOJ007448"/>
</dbReference>
<dbReference type="VEuPathDB" id="VectorBase:LLOJ007448"/>
<dbReference type="InterPro" id="IPR013783">
    <property type="entry name" value="Ig-like_fold"/>
</dbReference>
<dbReference type="FunFam" id="2.60.40.10:FF:000090">
    <property type="entry name" value="Protein-glutamine gamma-glutamyltransferase 2"/>
    <property type="match status" value="1"/>
</dbReference>
<dbReference type="Gene3D" id="2.60.40.10">
    <property type="entry name" value="Immunoglobulins"/>
    <property type="match status" value="2"/>
</dbReference>
<feature type="domain" description="Transglutaminase C-terminal" evidence="2">
    <location>
        <begin position="162"/>
        <end position="267"/>
    </location>
</feature>
<sequence length="399" mass="45752">MEELNSDSIWNYHVWNEVWMERSDLGYGPSGDYGGWQVVDATPQELSDQMYRCGPAPVKAVKMGEITKPYDCDFVYSEVNADKLFWRYAGVNQPLKLIRKDVLGIGHFISTKAVGEWKREDITKSYKFDEKTDEERATMLKALKQANSVYSRYYLNEDFNDVHFNFELRDDIVIGQNFTVVLEIKNKSSHKTHFVTGSLHIDSVHYTGKHRESIKIVKFERELKPGSMEVIRDEVVFNEYYGRLLDQSAFNISCMASVKDTEFDYFAQDDFRVRKPDIKITFQGNPVSREPVDVIIRLKNPLPMPLKKGVFHVEGTGLDHPQEFKIAEVPIDGTAAATFKYTPPYAGRGALAAKFTSKELDDVDGFLAFETQPRPEDVLMSNGSHPRMNEVISRRDVIP</sequence>
<dbReference type="GO" id="GO:0003810">
    <property type="term" value="F:protein-glutamine gamma-glutamyltransferase activity"/>
    <property type="evidence" value="ECO:0007669"/>
    <property type="project" value="InterPro"/>
</dbReference>
<dbReference type="FunFam" id="2.60.40.10:FF:000171">
    <property type="entry name" value="protein-glutamine gamma-glutamyltransferase 6"/>
    <property type="match status" value="1"/>
</dbReference>
<protein>
    <recommendedName>
        <fullName evidence="2">Transglutaminase C-terminal domain-containing protein</fullName>
    </recommendedName>
</protein>
<accession>A0A1B0CRF0</accession>